<evidence type="ECO:0000313" key="8">
    <source>
        <dbReference type="EMBL" id="KIY23866.1"/>
    </source>
</evidence>
<dbReference type="GO" id="GO:0016757">
    <property type="term" value="F:glycosyltransferase activity"/>
    <property type="evidence" value="ECO:0007669"/>
    <property type="project" value="UniProtKB-KW"/>
</dbReference>
<sequence length="107" mass="12675">MKDDDDWTNEKTWYKANPSLDHTIDIEKVRNAFISARENPAEENIFRQLRYTKNVKMAECLTPLIVPAKLFHCIYVKNEETRSLVREKLQSKEITKTPPFVDVGYWL</sequence>
<dbReference type="EMBL" id="JXIQ01000003">
    <property type="protein sequence ID" value="KIY23866.1"/>
    <property type="molecule type" value="Genomic_DNA"/>
</dbReference>
<dbReference type="GO" id="GO:0016779">
    <property type="term" value="F:nucleotidyltransferase activity"/>
    <property type="evidence" value="ECO:0007669"/>
    <property type="project" value="UniProtKB-KW"/>
</dbReference>
<dbReference type="InterPro" id="IPR029494">
    <property type="entry name" value="DarT"/>
</dbReference>
<evidence type="ECO:0000256" key="4">
    <source>
        <dbReference type="ARBA" id="ARBA00022695"/>
    </source>
</evidence>
<comment type="similarity">
    <text evidence="6">Belongs to the DarT ADP-ribosyltransferase family.</text>
</comment>
<dbReference type="AlphaFoldDB" id="A0A0D6ZFL2"/>
<keyword evidence="1 6" id="KW-1277">Toxin-antitoxin system</keyword>
<keyword evidence="3" id="KW-0808">Transferase</keyword>
<name>A0A0D6ZFL2_9BACI</name>
<evidence type="ECO:0000259" key="7">
    <source>
        <dbReference type="PROSITE" id="PS52018"/>
    </source>
</evidence>
<evidence type="ECO:0000256" key="3">
    <source>
        <dbReference type="ARBA" id="ARBA00022679"/>
    </source>
</evidence>
<dbReference type="GO" id="GO:0003677">
    <property type="term" value="F:DNA binding"/>
    <property type="evidence" value="ECO:0007669"/>
    <property type="project" value="UniProtKB-UniRule"/>
</dbReference>
<organism evidence="8 9">
    <name type="scientific">Mesobacillus subterraneus</name>
    <dbReference type="NCBI Taxonomy" id="285983"/>
    <lineage>
        <taxon>Bacteria</taxon>
        <taxon>Bacillati</taxon>
        <taxon>Bacillota</taxon>
        <taxon>Bacilli</taxon>
        <taxon>Bacillales</taxon>
        <taxon>Bacillaceae</taxon>
        <taxon>Mesobacillus</taxon>
    </lineage>
</organism>
<proteinExistence type="inferred from homology"/>
<keyword evidence="5 6" id="KW-0238">DNA-binding</keyword>
<gene>
    <name evidence="8" type="ORF">UB32_00605</name>
</gene>
<evidence type="ECO:0000256" key="5">
    <source>
        <dbReference type="ARBA" id="ARBA00023125"/>
    </source>
</evidence>
<reference evidence="8 9" key="1">
    <citation type="submission" date="2015-01" db="EMBL/GenBank/DDBJ databases">
        <title>Draft genome sequences of the supercritical CO2 tolerant bacteria Bacillus subterraneus MITOT1 and Bacillus cereus MIT0214.</title>
        <authorList>
            <person name="Peet K.C."/>
            <person name="Thompson J.R."/>
        </authorList>
    </citation>
    <scope>NUCLEOTIDE SEQUENCE [LARGE SCALE GENOMIC DNA]</scope>
    <source>
        <strain evidence="8 9">MITOT1</strain>
    </source>
</reference>
<feature type="domain" description="DarT" evidence="7">
    <location>
        <begin position="1"/>
        <end position="107"/>
    </location>
</feature>
<keyword evidence="4" id="KW-0548">Nucleotidyltransferase</keyword>
<dbReference type="Proteomes" id="UP000032512">
    <property type="component" value="Unassembled WGS sequence"/>
</dbReference>
<evidence type="ECO:0000256" key="1">
    <source>
        <dbReference type="ARBA" id="ARBA00022649"/>
    </source>
</evidence>
<dbReference type="PROSITE" id="PS52018">
    <property type="entry name" value="DART"/>
    <property type="match status" value="1"/>
</dbReference>
<protein>
    <recommendedName>
        <fullName evidence="7">DarT domain-containing protein</fullName>
    </recommendedName>
</protein>
<keyword evidence="2" id="KW-0328">Glycosyltransferase</keyword>
<accession>A0A0D6ZFL2</accession>
<evidence type="ECO:0000256" key="2">
    <source>
        <dbReference type="ARBA" id="ARBA00022676"/>
    </source>
</evidence>
<evidence type="ECO:0000256" key="6">
    <source>
        <dbReference type="PROSITE-ProRule" id="PRU01362"/>
    </source>
</evidence>
<comment type="caution">
    <text evidence="8">The sequence shown here is derived from an EMBL/GenBank/DDBJ whole genome shotgun (WGS) entry which is preliminary data.</text>
</comment>
<evidence type="ECO:0000313" key="9">
    <source>
        <dbReference type="Proteomes" id="UP000032512"/>
    </source>
</evidence>
<comment type="caution">
    <text evidence="6">Lacks conserved residue(s) required for the propagation of feature annotation.</text>
</comment>
<dbReference type="PATRIC" id="fig|285983.3.peg.3639"/>
<dbReference type="Pfam" id="PF14487">
    <property type="entry name" value="DarT"/>
    <property type="match status" value="1"/>
</dbReference>
<keyword evidence="9" id="KW-1185">Reference proteome</keyword>